<evidence type="ECO:0000313" key="3">
    <source>
        <dbReference type="Proteomes" id="UP000632849"/>
    </source>
</evidence>
<comment type="caution">
    <text evidence="2">The sequence shown here is derived from an EMBL/GenBank/DDBJ whole genome shotgun (WGS) entry which is preliminary data.</text>
</comment>
<feature type="compositionally biased region" description="Basic and acidic residues" evidence="1">
    <location>
        <begin position="72"/>
        <end position="83"/>
    </location>
</feature>
<dbReference type="Proteomes" id="UP000632849">
    <property type="component" value="Unassembled WGS sequence"/>
</dbReference>
<sequence>MCAALRRAPWDVGGVSVEAQVGEPLFEVADVVLGPGSMRARLHERGELGGRPADAAGQAAGVLVPTRAPVRGGREYRGGHDDGTEMGETARGAAL</sequence>
<accession>A0A919BS46</accession>
<keyword evidence="3" id="KW-1185">Reference proteome</keyword>
<proteinExistence type="predicted"/>
<organism evidence="2 3">
    <name type="scientific">Streptomyces filamentosus</name>
    <name type="common">Streptomyces roseosporus</name>
    <dbReference type="NCBI Taxonomy" id="67294"/>
    <lineage>
        <taxon>Bacteria</taxon>
        <taxon>Bacillati</taxon>
        <taxon>Actinomycetota</taxon>
        <taxon>Actinomycetes</taxon>
        <taxon>Kitasatosporales</taxon>
        <taxon>Streptomycetaceae</taxon>
        <taxon>Streptomyces</taxon>
    </lineage>
</organism>
<dbReference type="EMBL" id="BNBE01000002">
    <property type="protein sequence ID" value="GHG07127.1"/>
    <property type="molecule type" value="Genomic_DNA"/>
</dbReference>
<evidence type="ECO:0000313" key="2">
    <source>
        <dbReference type="EMBL" id="GHG07127.1"/>
    </source>
</evidence>
<gene>
    <name evidence="2" type="ORF">GCM10017667_43190</name>
</gene>
<dbReference type="AlphaFoldDB" id="A0A919BS46"/>
<evidence type="ECO:0000256" key="1">
    <source>
        <dbReference type="SAM" id="MobiDB-lite"/>
    </source>
</evidence>
<feature type="region of interest" description="Disordered" evidence="1">
    <location>
        <begin position="48"/>
        <end position="95"/>
    </location>
</feature>
<dbReference type="RefSeq" id="WP_190042640.1">
    <property type="nucleotide sequence ID" value="NZ_BNBE01000002.1"/>
</dbReference>
<protein>
    <submittedName>
        <fullName evidence="2">Uncharacterized protein</fullName>
    </submittedName>
</protein>
<reference evidence="2" key="2">
    <citation type="submission" date="2020-09" db="EMBL/GenBank/DDBJ databases">
        <authorList>
            <person name="Sun Q."/>
            <person name="Ohkuma M."/>
        </authorList>
    </citation>
    <scope>NUCLEOTIDE SEQUENCE</scope>
    <source>
        <strain evidence="2">JCM 4122</strain>
    </source>
</reference>
<name>A0A919BS46_STRFL</name>
<reference evidence="2" key="1">
    <citation type="journal article" date="2014" name="Int. J. Syst. Evol. Microbiol.">
        <title>Complete genome sequence of Corynebacterium casei LMG S-19264T (=DSM 44701T), isolated from a smear-ripened cheese.</title>
        <authorList>
            <consortium name="US DOE Joint Genome Institute (JGI-PGF)"/>
            <person name="Walter F."/>
            <person name="Albersmeier A."/>
            <person name="Kalinowski J."/>
            <person name="Ruckert C."/>
        </authorList>
    </citation>
    <scope>NUCLEOTIDE SEQUENCE</scope>
    <source>
        <strain evidence="2">JCM 4122</strain>
    </source>
</reference>